<dbReference type="RefSeq" id="XP_013782681.1">
    <property type="nucleotide sequence ID" value="XM_013927227.1"/>
</dbReference>
<evidence type="ECO:0000313" key="3">
    <source>
        <dbReference type="RefSeq" id="XP_013782681.1"/>
    </source>
</evidence>
<proteinExistence type="predicted"/>
<dbReference type="PANTHER" id="PTHR33663:SF2">
    <property type="entry name" value="COILED-COIL DOMAIN-CONTAINING PROTEIN 177"/>
    <property type="match status" value="1"/>
</dbReference>
<dbReference type="GeneID" id="106466917"/>
<evidence type="ECO:0000256" key="1">
    <source>
        <dbReference type="SAM" id="MobiDB-lite"/>
    </source>
</evidence>
<sequence length="281" mass="32105">MTESEQSGEWTQLHLNLYNFDTSEAQDCPYVLTSPRSLEACSRIGVRPVQLLQKSLRDFEEEYGNGRTKDEVLKLFQDYEANRLRNLERCRDERQKLMLTAWEKQRSQSLSPRNSGMKNQGSFSSSEKITGASSTDRDSSSERNDNVTTSTSSSGMVPEEQVVQSPRAQSTPKNRPKSSTSTLSVRDINVTSFSVPSSPYRYLFEEKVSPASSALLKSKLCDSPRAKTKLYPKDIRLMELMVKRYQYRIEEEEKKAEAKKNGIKNFKTPEGNKNRVESIIR</sequence>
<gene>
    <name evidence="3" type="primary">LOC106466917</name>
</gene>
<evidence type="ECO:0000313" key="2">
    <source>
        <dbReference type="Proteomes" id="UP000694941"/>
    </source>
</evidence>
<keyword evidence="2" id="KW-1185">Reference proteome</keyword>
<dbReference type="PANTHER" id="PTHR33663">
    <property type="entry name" value="COILED-COIL DOMAIN-CONTAINING PROTEIN 177"/>
    <property type="match status" value="1"/>
</dbReference>
<feature type="compositionally biased region" description="Basic and acidic residues" evidence="1">
    <location>
        <begin position="270"/>
        <end position="281"/>
    </location>
</feature>
<dbReference type="InterPro" id="IPR029090">
    <property type="entry name" value="DUF4659"/>
</dbReference>
<dbReference type="Proteomes" id="UP000694941">
    <property type="component" value="Unplaced"/>
</dbReference>
<organism evidence="2 3">
    <name type="scientific">Limulus polyphemus</name>
    <name type="common">Atlantic horseshoe crab</name>
    <dbReference type="NCBI Taxonomy" id="6850"/>
    <lineage>
        <taxon>Eukaryota</taxon>
        <taxon>Metazoa</taxon>
        <taxon>Ecdysozoa</taxon>
        <taxon>Arthropoda</taxon>
        <taxon>Chelicerata</taxon>
        <taxon>Merostomata</taxon>
        <taxon>Xiphosura</taxon>
        <taxon>Limulidae</taxon>
        <taxon>Limulus</taxon>
    </lineage>
</organism>
<feature type="compositionally biased region" description="Polar residues" evidence="1">
    <location>
        <begin position="146"/>
        <end position="155"/>
    </location>
</feature>
<feature type="region of interest" description="Disordered" evidence="1">
    <location>
        <begin position="254"/>
        <end position="281"/>
    </location>
</feature>
<feature type="compositionally biased region" description="Polar residues" evidence="1">
    <location>
        <begin position="162"/>
        <end position="183"/>
    </location>
</feature>
<name>A0ABM1BII1_LIMPO</name>
<feature type="region of interest" description="Disordered" evidence="1">
    <location>
        <begin position="103"/>
        <end position="183"/>
    </location>
</feature>
<accession>A0ABM1BII1</accession>
<protein>
    <submittedName>
        <fullName evidence="3">Coiled-coil domain-containing protein 177-like isoform X1</fullName>
    </submittedName>
</protein>
<reference evidence="3" key="1">
    <citation type="submission" date="2025-08" db="UniProtKB">
        <authorList>
            <consortium name="RefSeq"/>
        </authorList>
    </citation>
    <scope>IDENTIFICATION</scope>
    <source>
        <tissue evidence="3">Muscle</tissue>
    </source>
</reference>
<feature type="compositionally biased region" description="Polar residues" evidence="1">
    <location>
        <begin position="107"/>
        <end position="134"/>
    </location>
</feature>
<feature type="compositionally biased region" description="Basic and acidic residues" evidence="1">
    <location>
        <begin position="135"/>
        <end position="145"/>
    </location>
</feature>